<reference evidence="6" key="1">
    <citation type="submission" date="2021-01" db="EMBL/GenBank/DDBJ databases">
        <authorList>
            <person name="Kaushik A."/>
        </authorList>
    </citation>
    <scope>NUCLEOTIDE SEQUENCE</scope>
    <source>
        <strain evidence="6">AG4-RS23</strain>
    </source>
</reference>
<dbReference type="FunFam" id="3.40.630.10:FF:000101">
    <property type="entry name" value="N-acetylated alpha-linked acidic dipeptidase like 1"/>
    <property type="match status" value="1"/>
</dbReference>
<dbReference type="Gene3D" id="3.40.630.10">
    <property type="entry name" value="Zn peptidases"/>
    <property type="match status" value="1"/>
</dbReference>
<dbReference type="Gene3D" id="1.20.930.40">
    <property type="entry name" value="Transferrin receptor-like, dimerisation domain"/>
    <property type="match status" value="1"/>
</dbReference>
<evidence type="ECO:0000259" key="3">
    <source>
        <dbReference type="Pfam" id="PF02225"/>
    </source>
</evidence>
<dbReference type="InterPro" id="IPR007484">
    <property type="entry name" value="Peptidase_M28"/>
</dbReference>
<dbReference type="Pfam" id="PF02225">
    <property type="entry name" value="PA"/>
    <property type="match status" value="1"/>
</dbReference>
<dbReference type="AlphaFoldDB" id="A0A8H3GNV8"/>
<evidence type="ECO:0000313" key="6">
    <source>
        <dbReference type="EMBL" id="CAE6459091.1"/>
    </source>
</evidence>
<dbReference type="GO" id="GO:0004180">
    <property type="term" value="F:carboxypeptidase activity"/>
    <property type="evidence" value="ECO:0007669"/>
    <property type="project" value="TreeGrafter"/>
</dbReference>
<dbReference type="Pfam" id="PF04253">
    <property type="entry name" value="TFR_dimer"/>
    <property type="match status" value="1"/>
</dbReference>
<dbReference type="SUPFAM" id="SSF53187">
    <property type="entry name" value="Zn-dependent exopeptidases"/>
    <property type="match status" value="1"/>
</dbReference>
<evidence type="ECO:0000259" key="5">
    <source>
        <dbReference type="Pfam" id="PF04389"/>
    </source>
</evidence>
<feature type="domain" description="PA" evidence="3">
    <location>
        <begin position="164"/>
        <end position="229"/>
    </location>
</feature>
<name>A0A8H3GNV8_9AGAM</name>
<dbReference type="InterPro" id="IPR046450">
    <property type="entry name" value="PA_dom_sf"/>
</dbReference>
<dbReference type="PANTHER" id="PTHR10404">
    <property type="entry name" value="N-ACETYLATED-ALPHA-LINKED ACIDIC DIPEPTIDASE"/>
    <property type="match status" value="1"/>
</dbReference>
<comment type="caution">
    <text evidence="6">The sequence shown here is derived from an EMBL/GenBank/DDBJ whole genome shotgun (WGS) entry which is preliminary data.</text>
</comment>
<dbReference type="Gene3D" id="3.50.30.30">
    <property type="match status" value="1"/>
</dbReference>
<evidence type="ECO:0000313" key="7">
    <source>
        <dbReference type="Proteomes" id="UP000663861"/>
    </source>
</evidence>
<evidence type="ECO:0000259" key="4">
    <source>
        <dbReference type="Pfam" id="PF04253"/>
    </source>
</evidence>
<comment type="similarity">
    <text evidence="1">Belongs to the peptidase M28 family. M28B subfamily.</text>
</comment>
<feature type="domain" description="Transferrin receptor-like dimerisation" evidence="4">
    <location>
        <begin position="606"/>
        <end position="754"/>
    </location>
</feature>
<dbReference type="InterPro" id="IPR039373">
    <property type="entry name" value="Peptidase_M28B"/>
</dbReference>
<dbReference type="Pfam" id="PF04389">
    <property type="entry name" value="Peptidase_M28"/>
    <property type="match status" value="1"/>
</dbReference>
<evidence type="ECO:0000256" key="1">
    <source>
        <dbReference type="ARBA" id="ARBA00005634"/>
    </source>
</evidence>
<dbReference type="CDD" id="cd08022">
    <property type="entry name" value="M28_PSMA_like"/>
    <property type="match status" value="1"/>
</dbReference>
<dbReference type="InterPro" id="IPR007365">
    <property type="entry name" value="TFR-like_dimer_dom"/>
</dbReference>
<evidence type="ECO:0000256" key="2">
    <source>
        <dbReference type="SAM" id="MobiDB-lite"/>
    </source>
</evidence>
<dbReference type="InterPro" id="IPR036757">
    <property type="entry name" value="TFR-like_dimer_dom_sf"/>
</dbReference>
<protein>
    <recommendedName>
        <fullName evidence="8">Zn-dependent exopeptidase</fullName>
    </recommendedName>
</protein>
<dbReference type="SUPFAM" id="SSF52025">
    <property type="entry name" value="PA domain"/>
    <property type="match status" value="1"/>
</dbReference>
<evidence type="ECO:0008006" key="8">
    <source>
        <dbReference type="Google" id="ProtNLM"/>
    </source>
</evidence>
<dbReference type="InterPro" id="IPR003137">
    <property type="entry name" value="PA_domain"/>
</dbReference>
<dbReference type="PANTHER" id="PTHR10404:SF46">
    <property type="entry name" value="VACUOLAR PROTEIN SORTING-ASSOCIATED PROTEIN 70"/>
    <property type="match status" value="1"/>
</dbReference>
<proteinExistence type="inferred from homology"/>
<gene>
    <name evidence="6" type="ORF">RDB_LOCUS66013</name>
</gene>
<organism evidence="6 7">
    <name type="scientific">Rhizoctonia solani</name>
    <dbReference type="NCBI Taxonomy" id="456999"/>
    <lineage>
        <taxon>Eukaryota</taxon>
        <taxon>Fungi</taxon>
        <taxon>Dikarya</taxon>
        <taxon>Basidiomycota</taxon>
        <taxon>Agaricomycotina</taxon>
        <taxon>Agaricomycetes</taxon>
        <taxon>Cantharellales</taxon>
        <taxon>Ceratobasidiaceae</taxon>
        <taxon>Rhizoctonia</taxon>
    </lineage>
</organism>
<accession>A0A8H3GNV8</accession>
<sequence>MEWVSRFVSMLQGDNPSNNADRRSDLDSAKIEEIFLLVPSPESARSVSKSWTSKSHLAGSQNDYESALDLLRAFQSHLGISCPDPLPIYDAGTPESRNSILKIPELEQPQAWIDTYYPLLETPGERRLDLLDTDGAVSWSANLEEHPTEAVGAWHAWSKAGDIKGKVVYVNYGYDTDYEKIKNEGYDVSGNIVLMREGYNFRGLAVKAAVEAGAIGCLMYRDSEDDDPVTFENGYKPWPEGPARNPNSVTRGHVSDISMLSGDPTTPGYPSYRDAPRVEPGVFPSIPSLPISWKNAQVVLKEIEKSGGRMSEREVRLVNNVHREIGPIWNVMAAIPGRIRDEVVIAGNHRDAWVFGAGDPTSGTVSLHEMSRGLGELLRRGWKPLRTILLASWDAEEYGLFGSTEWGEDFQDWLREHAVAYLNVDKSSSGGQLRVRGTPSIAPLLRQVALDLPHYKQPSAGRTLWDAREDTGPFMEPNLLEKFPKTNRQESINSTGIRTLGSGSDYTVFLQQIGITCGDLAFADSVGDAPYHYHSFYDSEDWMDRYGDPGCLRRVAIAKYWGLVLLRMADSFILPLDTTQYSLELDDYLDGVVKLLRSLPNAPDVTPLRGAIKSVQEASQVLDLRKSQVKDRLNEYIDRTKIDGAQDAWTLLQQLFDSLGSEKSASPELRELVKDVQVINKKLYCFERGFISEAGLPGREWYRHLIVAPGKWIGYGATTFPSLTEAITSDRDPVLATEQAKRITQLLHALADFLNE</sequence>
<dbReference type="SUPFAM" id="SSF47672">
    <property type="entry name" value="Transferrin receptor-like dimerisation domain"/>
    <property type="match status" value="1"/>
</dbReference>
<feature type="domain" description="Peptidase M28" evidence="5">
    <location>
        <begin position="330"/>
        <end position="541"/>
    </location>
</feature>
<dbReference type="Proteomes" id="UP000663861">
    <property type="component" value="Unassembled WGS sequence"/>
</dbReference>
<dbReference type="EMBL" id="CAJMWY010001115">
    <property type="protein sequence ID" value="CAE6459091.1"/>
    <property type="molecule type" value="Genomic_DNA"/>
</dbReference>
<feature type="region of interest" description="Disordered" evidence="2">
    <location>
        <begin position="234"/>
        <end position="266"/>
    </location>
</feature>